<comment type="caution">
    <text evidence="1">The sequence shown here is derived from an EMBL/GenBank/DDBJ whole genome shotgun (WGS) entry which is preliminary data.</text>
</comment>
<proteinExistence type="predicted"/>
<evidence type="ECO:0008006" key="3">
    <source>
        <dbReference type="Google" id="ProtNLM"/>
    </source>
</evidence>
<accession>A0A087M2J6</accession>
<evidence type="ECO:0000313" key="2">
    <source>
        <dbReference type="Proteomes" id="UP000028981"/>
    </source>
</evidence>
<dbReference type="EMBL" id="JQGC01000008">
    <property type="protein sequence ID" value="KFL31099.1"/>
    <property type="molecule type" value="Genomic_DNA"/>
</dbReference>
<dbReference type="RefSeq" id="WP_035082567.1">
    <property type="nucleotide sequence ID" value="NZ_JQGC01000008.1"/>
</dbReference>
<dbReference type="Proteomes" id="UP000028981">
    <property type="component" value="Unassembled WGS sequence"/>
</dbReference>
<gene>
    <name evidence="1" type="ORF">JP75_10945</name>
</gene>
<dbReference type="Pfam" id="PF11185">
    <property type="entry name" value="DUF2971"/>
    <property type="match status" value="1"/>
</dbReference>
<dbReference type="InterPro" id="IPR021352">
    <property type="entry name" value="DUF2971"/>
</dbReference>
<reference evidence="1 2" key="1">
    <citation type="submission" date="2014-08" db="EMBL/GenBank/DDBJ databases">
        <authorList>
            <person name="Hassan Y.I."/>
            <person name="Lepp D."/>
            <person name="Zhou T."/>
        </authorList>
    </citation>
    <scope>NUCLEOTIDE SEQUENCE [LARGE SCALE GENOMIC DNA]</scope>
    <source>
        <strain evidence="1 2">IFO13584</strain>
    </source>
</reference>
<name>A0A087M2J6_9HYPH</name>
<organism evidence="1 2">
    <name type="scientific">Devosia riboflavina</name>
    <dbReference type="NCBI Taxonomy" id="46914"/>
    <lineage>
        <taxon>Bacteria</taxon>
        <taxon>Pseudomonadati</taxon>
        <taxon>Pseudomonadota</taxon>
        <taxon>Alphaproteobacteria</taxon>
        <taxon>Hyphomicrobiales</taxon>
        <taxon>Devosiaceae</taxon>
        <taxon>Devosia</taxon>
    </lineage>
</organism>
<evidence type="ECO:0000313" key="1">
    <source>
        <dbReference type="EMBL" id="KFL31099.1"/>
    </source>
</evidence>
<dbReference type="AlphaFoldDB" id="A0A087M2J6"/>
<protein>
    <recommendedName>
        <fullName evidence="3">DUF2971 domain-containing protein</fullName>
    </recommendedName>
</protein>
<sequence length="296" mass="32767">MDQYIGLGEQTMVAASKNIQAKAGARQPRPPKELTHYTTLTGLEGIIRTKALWASNASFLNDRAELTHALDASQKAIKLLSSQKALKAWGGAIETAFTELRKGLQAQSYVACFCGDNDNLSQWRGYGGAVQGVSLTFDQRALTKRLQKDKATLLNVVYAKLTTASRLKDALEAELRDIAELEELLGPADAEAEQADLLARISRLLPKFKHLGFRDEREWRYVIQRDIAPEDMQFRVLQNKIVPYITIGNSSTNLPILSIKIGPGTDQELTARSVETFMGAQGYDVDVTLSEVPFRP</sequence>
<keyword evidence="2" id="KW-1185">Reference proteome</keyword>